<evidence type="ECO:0000313" key="1">
    <source>
        <dbReference type="EMBL" id="KAJ8288491.1"/>
    </source>
</evidence>
<gene>
    <name evidence="1" type="ORF">COCON_G00011500</name>
</gene>
<dbReference type="Proteomes" id="UP001152803">
    <property type="component" value="Unassembled WGS sequence"/>
</dbReference>
<keyword evidence="2" id="KW-1185">Reference proteome</keyword>
<accession>A0A9Q1E2I5</accession>
<dbReference type="EMBL" id="JAFJMO010000001">
    <property type="protein sequence ID" value="KAJ8288491.1"/>
    <property type="molecule type" value="Genomic_DNA"/>
</dbReference>
<comment type="caution">
    <text evidence="1">The sequence shown here is derived from an EMBL/GenBank/DDBJ whole genome shotgun (WGS) entry which is preliminary data.</text>
</comment>
<name>A0A9Q1E2I5_CONCO</name>
<proteinExistence type="predicted"/>
<sequence>MASRTTRTRFSFRFSHTSALSLREDTEKNNNSQMSFDIIPLGAGRSRGGQIQTGSTLRTLCTSVGMHYLNCTSTALCLEKCQDDVKEVWDKKKERKKKTCRGVNKMEETWNDIKDSEGAGLLMSHQRHWGGLAAVPGRVVPPVPVHICCGGRTQERTVEEEVRTGQTHRVLASGHRHTKSHMLCIHTLKLTCTFTQNELR</sequence>
<evidence type="ECO:0000313" key="2">
    <source>
        <dbReference type="Proteomes" id="UP001152803"/>
    </source>
</evidence>
<reference evidence="1" key="1">
    <citation type="journal article" date="2023" name="Science">
        <title>Genome structures resolve the early diversification of teleost fishes.</title>
        <authorList>
            <person name="Parey E."/>
            <person name="Louis A."/>
            <person name="Montfort J."/>
            <person name="Bouchez O."/>
            <person name="Roques C."/>
            <person name="Iampietro C."/>
            <person name="Lluch J."/>
            <person name="Castinel A."/>
            <person name="Donnadieu C."/>
            <person name="Desvignes T."/>
            <person name="Floi Bucao C."/>
            <person name="Jouanno E."/>
            <person name="Wen M."/>
            <person name="Mejri S."/>
            <person name="Dirks R."/>
            <person name="Jansen H."/>
            <person name="Henkel C."/>
            <person name="Chen W.J."/>
            <person name="Zahm M."/>
            <person name="Cabau C."/>
            <person name="Klopp C."/>
            <person name="Thompson A.W."/>
            <person name="Robinson-Rechavi M."/>
            <person name="Braasch I."/>
            <person name="Lecointre G."/>
            <person name="Bobe J."/>
            <person name="Postlethwait J.H."/>
            <person name="Berthelot C."/>
            <person name="Roest Crollius H."/>
            <person name="Guiguen Y."/>
        </authorList>
    </citation>
    <scope>NUCLEOTIDE SEQUENCE</scope>
    <source>
        <strain evidence="1">Concon-B</strain>
    </source>
</reference>
<protein>
    <submittedName>
        <fullName evidence="1">Uncharacterized protein</fullName>
    </submittedName>
</protein>
<dbReference type="AlphaFoldDB" id="A0A9Q1E2I5"/>
<organism evidence="1 2">
    <name type="scientific">Conger conger</name>
    <name type="common">Conger eel</name>
    <name type="synonym">Muraena conger</name>
    <dbReference type="NCBI Taxonomy" id="82655"/>
    <lineage>
        <taxon>Eukaryota</taxon>
        <taxon>Metazoa</taxon>
        <taxon>Chordata</taxon>
        <taxon>Craniata</taxon>
        <taxon>Vertebrata</taxon>
        <taxon>Euteleostomi</taxon>
        <taxon>Actinopterygii</taxon>
        <taxon>Neopterygii</taxon>
        <taxon>Teleostei</taxon>
        <taxon>Anguilliformes</taxon>
        <taxon>Congridae</taxon>
        <taxon>Conger</taxon>
    </lineage>
</organism>